<dbReference type="AlphaFoldDB" id="A0A4C1UX11"/>
<keyword evidence="2" id="KW-1185">Reference proteome</keyword>
<protein>
    <submittedName>
        <fullName evidence="1">Uncharacterized protein</fullName>
    </submittedName>
</protein>
<organism evidence="1 2">
    <name type="scientific">Eumeta variegata</name>
    <name type="common">Bagworm moth</name>
    <name type="synonym">Eumeta japonica</name>
    <dbReference type="NCBI Taxonomy" id="151549"/>
    <lineage>
        <taxon>Eukaryota</taxon>
        <taxon>Metazoa</taxon>
        <taxon>Ecdysozoa</taxon>
        <taxon>Arthropoda</taxon>
        <taxon>Hexapoda</taxon>
        <taxon>Insecta</taxon>
        <taxon>Pterygota</taxon>
        <taxon>Neoptera</taxon>
        <taxon>Endopterygota</taxon>
        <taxon>Lepidoptera</taxon>
        <taxon>Glossata</taxon>
        <taxon>Ditrysia</taxon>
        <taxon>Tineoidea</taxon>
        <taxon>Psychidae</taxon>
        <taxon>Oiketicinae</taxon>
        <taxon>Eumeta</taxon>
    </lineage>
</organism>
<comment type="caution">
    <text evidence="1">The sequence shown here is derived from an EMBL/GenBank/DDBJ whole genome shotgun (WGS) entry which is preliminary data.</text>
</comment>
<name>A0A4C1UX11_EUMVA</name>
<dbReference type="Proteomes" id="UP000299102">
    <property type="component" value="Unassembled WGS sequence"/>
</dbReference>
<reference evidence="1 2" key="1">
    <citation type="journal article" date="2019" name="Commun. Biol.">
        <title>The bagworm genome reveals a unique fibroin gene that provides high tensile strength.</title>
        <authorList>
            <person name="Kono N."/>
            <person name="Nakamura H."/>
            <person name="Ohtoshi R."/>
            <person name="Tomita M."/>
            <person name="Numata K."/>
            <person name="Arakawa K."/>
        </authorList>
    </citation>
    <scope>NUCLEOTIDE SEQUENCE [LARGE SCALE GENOMIC DNA]</scope>
</reference>
<sequence>MSDFQDLMMEPEGSDDGARRLVPELTYHNGTIYPNHIWACWNCQLRYQTLKTNHGQSVFHENINKSKHG</sequence>
<evidence type="ECO:0000313" key="1">
    <source>
        <dbReference type="EMBL" id="GBP30985.1"/>
    </source>
</evidence>
<proteinExistence type="predicted"/>
<dbReference type="EMBL" id="BGZK01000240">
    <property type="protein sequence ID" value="GBP30985.1"/>
    <property type="molecule type" value="Genomic_DNA"/>
</dbReference>
<evidence type="ECO:0000313" key="2">
    <source>
        <dbReference type="Proteomes" id="UP000299102"/>
    </source>
</evidence>
<accession>A0A4C1UX11</accession>
<gene>
    <name evidence="1" type="ORF">EVAR_81883_1</name>
</gene>